<keyword evidence="2" id="KW-1185">Reference proteome</keyword>
<dbReference type="Proteomes" id="UP000030671">
    <property type="component" value="Unassembled WGS sequence"/>
</dbReference>
<sequence>MIDRPSSAFSHKSLRKCVTFQPLAPDVQCRMWTALAEVGLNVNEGSFAHEAEHTWTIDIETEVGRLMYLRMRRSRSR</sequence>
<dbReference type="GeneID" id="20673146"/>
<proteinExistence type="predicted"/>
<dbReference type="AlphaFoldDB" id="W4KPK2"/>
<dbReference type="InParanoid" id="W4KPK2"/>
<dbReference type="KEGG" id="hir:HETIRDRAFT_413953"/>
<gene>
    <name evidence="1" type="ORF">HETIRDRAFT_413953</name>
</gene>
<evidence type="ECO:0000313" key="1">
    <source>
        <dbReference type="EMBL" id="ETW87639.1"/>
    </source>
</evidence>
<name>W4KPK2_HETIT</name>
<dbReference type="RefSeq" id="XP_009541516.1">
    <property type="nucleotide sequence ID" value="XM_009543221.1"/>
</dbReference>
<organism evidence="1 2">
    <name type="scientific">Heterobasidion irregulare (strain TC 32-1)</name>
    <dbReference type="NCBI Taxonomy" id="747525"/>
    <lineage>
        <taxon>Eukaryota</taxon>
        <taxon>Fungi</taxon>
        <taxon>Dikarya</taxon>
        <taxon>Basidiomycota</taxon>
        <taxon>Agaricomycotina</taxon>
        <taxon>Agaricomycetes</taxon>
        <taxon>Russulales</taxon>
        <taxon>Bondarzewiaceae</taxon>
        <taxon>Heterobasidion</taxon>
        <taxon>Heterobasidion annosum species complex</taxon>
    </lineage>
</organism>
<protein>
    <submittedName>
        <fullName evidence="1">Uncharacterized protein</fullName>
    </submittedName>
</protein>
<dbReference type="HOGENOM" id="CLU_2638349_0_0_1"/>
<reference evidence="1 2" key="1">
    <citation type="journal article" date="2012" name="New Phytol.">
        <title>Insight into trade-off between wood decay and parasitism from the genome of a fungal forest pathogen.</title>
        <authorList>
            <person name="Olson A."/>
            <person name="Aerts A."/>
            <person name="Asiegbu F."/>
            <person name="Belbahri L."/>
            <person name="Bouzid O."/>
            <person name="Broberg A."/>
            <person name="Canback B."/>
            <person name="Coutinho P.M."/>
            <person name="Cullen D."/>
            <person name="Dalman K."/>
            <person name="Deflorio G."/>
            <person name="van Diepen L.T."/>
            <person name="Dunand C."/>
            <person name="Duplessis S."/>
            <person name="Durling M."/>
            <person name="Gonthier P."/>
            <person name="Grimwood J."/>
            <person name="Fossdal C.G."/>
            <person name="Hansson D."/>
            <person name="Henrissat B."/>
            <person name="Hietala A."/>
            <person name="Himmelstrand K."/>
            <person name="Hoffmeister D."/>
            <person name="Hogberg N."/>
            <person name="James T.Y."/>
            <person name="Karlsson M."/>
            <person name="Kohler A."/>
            <person name="Kues U."/>
            <person name="Lee Y.H."/>
            <person name="Lin Y.C."/>
            <person name="Lind M."/>
            <person name="Lindquist E."/>
            <person name="Lombard V."/>
            <person name="Lucas S."/>
            <person name="Lunden K."/>
            <person name="Morin E."/>
            <person name="Murat C."/>
            <person name="Park J."/>
            <person name="Raffaello T."/>
            <person name="Rouze P."/>
            <person name="Salamov A."/>
            <person name="Schmutz J."/>
            <person name="Solheim H."/>
            <person name="Stahlberg J."/>
            <person name="Velez H."/>
            <person name="de Vries R.P."/>
            <person name="Wiebenga A."/>
            <person name="Woodward S."/>
            <person name="Yakovlev I."/>
            <person name="Garbelotto M."/>
            <person name="Martin F."/>
            <person name="Grigoriev I.V."/>
            <person name="Stenlid J."/>
        </authorList>
    </citation>
    <scope>NUCLEOTIDE SEQUENCE [LARGE SCALE GENOMIC DNA]</scope>
    <source>
        <strain evidence="1 2">TC 32-1</strain>
    </source>
</reference>
<accession>W4KPK2</accession>
<dbReference type="EMBL" id="KI925454">
    <property type="protein sequence ID" value="ETW87639.1"/>
    <property type="molecule type" value="Genomic_DNA"/>
</dbReference>
<evidence type="ECO:0000313" key="2">
    <source>
        <dbReference type="Proteomes" id="UP000030671"/>
    </source>
</evidence>